<dbReference type="AlphaFoldDB" id="A0A1H6QMI9"/>
<sequence length="272" mass="28822">MNKIIIFVCLITFSTFGQVGINTENPNSDSYLELSSTDKGLLIPRLDLVALNNPSPLSSHVAGMIVYNTVSRGTTENIVYPGLYINSGVSWERLEPNTTQIGEVKHSFATADHNGWYLLNGRAKASLSVTAQSAATTIGYGATIPDATNRFLKTINTAEPIATQGGSNTFTISQAQLPNVNFLGSTTSDGGHTHQIDSFQGNQNVGLLSTSALTVSTIHKVAENDNIATTNRTTSTTTAHTHTVTVNSGGTGAPVTRVPAYLSTNVFVYLGL</sequence>
<gene>
    <name evidence="1" type="ORF">SAMN05660918_0532</name>
</gene>
<reference evidence="2" key="1">
    <citation type="submission" date="2016-10" db="EMBL/GenBank/DDBJ databases">
        <authorList>
            <person name="Varghese N."/>
            <person name="Submissions S."/>
        </authorList>
    </citation>
    <scope>NUCLEOTIDE SEQUENCE [LARGE SCALE GENOMIC DNA]</scope>
    <source>
        <strain evidence="2">DSM 17934</strain>
    </source>
</reference>
<dbReference type="RefSeq" id="WP_091307438.1">
    <property type="nucleotide sequence ID" value="NZ_CBCSJU010000001.1"/>
</dbReference>
<protein>
    <recommendedName>
        <fullName evidence="3">Microcystin-dependent protein</fullName>
    </recommendedName>
</protein>
<evidence type="ECO:0008006" key="3">
    <source>
        <dbReference type="Google" id="ProtNLM"/>
    </source>
</evidence>
<evidence type="ECO:0000313" key="2">
    <source>
        <dbReference type="Proteomes" id="UP000199702"/>
    </source>
</evidence>
<dbReference type="EMBL" id="FNYA01000001">
    <property type="protein sequence ID" value="SEI43176.1"/>
    <property type="molecule type" value="Genomic_DNA"/>
</dbReference>
<dbReference type="Proteomes" id="UP000199702">
    <property type="component" value="Unassembled WGS sequence"/>
</dbReference>
<dbReference type="OrthoDB" id="1143915at2"/>
<dbReference type="STRING" id="402734.SAMN05660918_0532"/>
<accession>A0A1H6QMI9</accession>
<organism evidence="1 2">
    <name type="scientific">Flavobacterium terrigena</name>
    <dbReference type="NCBI Taxonomy" id="402734"/>
    <lineage>
        <taxon>Bacteria</taxon>
        <taxon>Pseudomonadati</taxon>
        <taxon>Bacteroidota</taxon>
        <taxon>Flavobacteriia</taxon>
        <taxon>Flavobacteriales</taxon>
        <taxon>Flavobacteriaceae</taxon>
        <taxon>Flavobacterium</taxon>
    </lineage>
</organism>
<evidence type="ECO:0000313" key="1">
    <source>
        <dbReference type="EMBL" id="SEI43176.1"/>
    </source>
</evidence>
<name>A0A1H6QMI9_9FLAO</name>
<proteinExistence type="predicted"/>
<keyword evidence="2" id="KW-1185">Reference proteome</keyword>